<dbReference type="InterPro" id="IPR036680">
    <property type="entry name" value="SPOR-like_sf"/>
</dbReference>
<evidence type="ECO:0000313" key="2">
    <source>
        <dbReference type="EMBL" id="ASQ46599.1"/>
    </source>
</evidence>
<protein>
    <recommendedName>
        <fullName evidence="4">SPOR domain-containing protein</fullName>
    </recommendedName>
</protein>
<dbReference type="GO" id="GO:0042834">
    <property type="term" value="F:peptidoglycan binding"/>
    <property type="evidence" value="ECO:0007669"/>
    <property type="project" value="InterPro"/>
</dbReference>
<name>A0A222P437_9GAMM</name>
<evidence type="ECO:0000256" key="1">
    <source>
        <dbReference type="SAM" id="SignalP"/>
    </source>
</evidence>
<dbReference type="AlphaFoldDB" id="A0A222P437"/>
<feature type="chain" id="PRO_5012194752" description="SPOR domain-containing protein" evidence="1">
    <location>
        <begin position="18"/>
        <end position="175"/>
    </location>
</feature>
<accession>A0A222P437</accession>
<gene>
    <name evidence="2" type="ORF">clem_10250</name>
</gene>
<feature type="signal peptide" evidence="1">
    <location>
        <begin position="1"/>
        <end position="17"/>
    </location>
</feature>
<keyword evidence="1" id="KW-0732">Signal</keyword>
<dbReference type="Proteomes" id="UP000201728">
    <property type="component" value="Chromosome"/>
</dbReference>
<dbReference type="EMBL" id="CP016397">
    <property type="protein sequence ID" value="ASQ46599.1"/>
    <property type="molecule type" value="Genomic_DNA"/>
</dbReference>
<dbReference type="Gene3D" id="3.30.70.1070">
    <property type="entry name" value="Sporulation related repeat"/>
    <property type="match status" value="1"/>
</dbReference>
<dbReference type="PROSITE" id="PS51257">
    <property type="entry name" value="PROKAR_LIPOPROTEIN"/>
    <property type="match status" value="1"/>
</dbReference>
<organism evidence="2 3">
    <name type="scientific">Legionella clemsonensis</name>
    <dbReference type="NCBI Taxonomy" id="1867846"/>
    <lineage>
        <taxon>Bacteria</taxon>
        <taxon>Pseudomonadati</taxon>
        <taxon>Pseudomonadota</taxon>
        <taxon>Gammaproteobacteria</taxon>
        <taxon>Legionellales</taxon>
        <taxon>Legionellaceae</taxon>
        <taxon>Legionella</taxon>
    </lineage>
</organism>
<dbReference type="RefSeq" id="WP_094091438.1">
    <property type="nucleotide sequence ID" value="NZ_CP016397.1"/>
</dbReference>
<evidence type="ECO:0008006" key="4">
    <source>
        <dbReference type="Google" id="ProtNLM"/>
    </source>
</evidence>
<proteinExistence type="predicted"/>
<reference evidence="3" key="1">
    <citation type="submission" date="2016-07" db="EMBL/GenBank/DDBJ databases">
        <authorList>
            <person name="Florea S."/>
            <person name="Webb J.S."/>
            <person name="Jaromczyk J."/>
            <person name="Schardl C.L."/>
        </authorList>
    </citation>
    <scope>NUCLEOTIDE SEQUENCE [LARGE SCALE GENOMIC DNA]</scope>
    <source>
        <strain evidence="3">CDC-D5610</strain>
    </source>
</reference>
<sequence>MRKINVLTICLSVGSLAACTNYQEANYAVYPGYQPYVYQHSYYQTYDGGVDYRYERAGGDVNVPNSYHVGPTHSPASHKAVDSNWVHSQNPQGYTIEIAEGKASQVAGKLYRVPKNNRTAQVKSYGGDGKVYYKGVYGSYSSYEEAQQALTRLPEDIKQGANIKNWSAIQQNSGN</sequence>
<dbReference type="OrthoDB" id="5653957at2"/>
<dbReference type="KEGG" id="lcd:clem_10250"/>
<keyword evidence="3" id="KW-1185">Reference proteome</keyword>
<evidence type="ECO:0000313" key="3">
    <source>
        <dbReference type="Proteomes" id="UP000201728"/>
    </source>
</evidence>